<dbReference type="AlphaFoldDB" id="A0A317N3T0"/>
<dbReference type="Proteomes" id="UP000246569">
    <property type="component" value="Unassembled WGS sequence"/>
</dbReference>
<dbReference type="InterPro" id="IPR007435">
    <property type="entry name" value="DUF484"/>
</dbReference>
<dbReference type="PANTHER" id="PTHR38765">
    <property type="entry name" value="DUF484 DOMAIN-CONTAINING PROTEIN"/>
    <property type="match status" value="1"/>
</dbReference>
<organism evidence="1 2">
    <name type="scientific">Plasticicumulans acidivorans</name>
    <dbReference type="NCBI Taxonomy" id="886464"/>
    <lineage>
        <taxon>Bacteria</taxon>
        <taxon>Pseudomonadati</taxon>
        <taxon>Pseudomonadota</taxon>
        <taxon>Gammaproteobacteria</taxon>
        <taxon>Candidatus Competibacteraceae</taxon>
        <taxon>Plasticicumulans</taxon>
    </lineage>
</organism>
<dbReference type="Gene3D" id="3.30.450.40">
    <property type="match status" value="1"/>
</dbReference>
<evidence type="ECO:0000313" key="1">
    <source>
        <dbReference type="EMBL" id="PWV64807.1"/>
    </source>
</evidence>
<evidence type="ECO:0000313" key="2">
    <source>
        <dbReference type="Proteomes" id="UP000246569"/>
    </source>
</evidence>
<sequence length="231" mass="24868">MSAVSPQPADPAYEAQVADYLAAHPDFFLRHLELLESLRIPHAVGAGVTSLIERQLAQLRSRNLSLLQRLHELIDVARANDRLSSRMHQLALTLIETRELDELLLAIARILRDEFEADAVSLRLAARPLGTCAVPGVFVSALDLDPLRGLLEAAKPLCGPLEAELAQALFADAGVASAALVPLHGGLWEGVLAVGARDVQRFGPGLGTLFLQRIAALLEQALDPHLDTPVD</sequence>
<dbReference type="Pfam" id="PF04340">
    <property type="entry name" value="DUF484"/>
    <property type="match status" value="1"/>
</dbReference>
<dbReference type="PANTHER" id="PTHR38765:SF1">
    <property type="entry name" value="DUF484 DOMAIN-CONTAINING PROTEIN"/>
    <property type="match status" value="1"/>
</dbReference>
<reference evidence="1 2" key="1">
    <citation type="submission" date="2018-05" db="EMBL/GenBank/DDBJ databases">
        <title>Genomic Encyclopedia of Type Strains, Phase IV (KMG-IV): sequencing the most valuable type-strain genomes for metagenomic binning, comparative biology and taxonomic classification.</title>
        <authorList>
            <person name="Goeker M."/>
        </authorList>
    </citation>
    <scope>NUCLEOTIDE SEQUENCE [LARGE SCALE GENOMIC DNA]</scope>
    <source>
        <strain evidence="1 2">DSM 23606</strain>
    </source>
</reference>
<gene>
    <name evidence="1" type="ORF">C7443_102460</name>
</gene>
<dbReference type="EMBL" id="QGTJ01000002">
    <property type="protein sequence ID" value="PWV64807.1"/>
    <property type="molecule type" value="Genomic_DNA"/>
</dbReference>
<proteinExistence type="predicted"/>
<dbReference type="RefSeq" id="WP_110017431.1">
    <property type="nucleotide sequence ID" value="NZ_QGTJ01000002.1"/>
</dbReference>
<protein>
    <recommendedName>
        <fullName evidence="3">DUF484 family protein</fullName>
    </recommendedName>
</protein>
<comment type="caution">
    <text evidence="1">The sequence shown here is derived from an EMBL/GenBank/DDBJ whole genome shotgun (WGS) entry which is preliminary data.</text>
</comment>
<keyword evidence="2" id="KW-1185">Reference proteome</keyword>
<evidence type="ECO:0008006" key="3">
    <source>
        <dbReference type="Google" id="ProtNLM"/>
    </source>
</evidence>
<dbReference type="OrthoDB" id="8525200at2"/>
<name>A0A317N3T0_9GAMM</name>
<dbReference type="InterPro" id="IPR029016">
    <property type="entry name" value="GAF-like_dom_sf"/>
</dbReference>
<accession>A0A317N3T0</accession>